<evidence type="ECO:0000256" key="6">
    <source>
        <dbReference type="ARBA" id="ARBA00044196"/>
    </source>
</evidence>
<feature type="domain" description="EIF2B subunit epsilon/gamma LbH" evidence="12">
    <location>
        <begin position="337"/>
        <end position="420"/>
    </location>
</feature>
<evidence type="ECO:0000256" key="10">
    <source>
        <dbReference type="SAM" id="MobiDB-lite"/>
    </source>
</evidence>
<keyword evidence="14" id="KW-1185">Reference proteome</keyword>
<organism evidence="13 14">
    <name type="scientific">Myxozyma melibiosi</name>
    <dbReference type="NCBI Taxonomy" id="54550"/>
    <lineage>
        <taxon>Eukaryota</taxon>
        <taxon>Fungi</taxon>
        <taxon>Dikarya</taxon>
        <taxon>Ascomycota</taxon>
        <taxon>Saccharomycotina</taxon>
        <taxon>Lipomycetes</taxon>
        <taxon>Lipomycetales</taxon>
        <taxon>Lipomycetaceae</taxon>
        <taxon>Myxozyma</taxon>
    </lineage>
</organism>
<dbReference type="RefSeq" id="XP_064769404.1">
    <property type="nucleotide sequence ID" value="XM_064914066.1"/>
</dbReference>
<keyword evidence="4" id="KW-0396">Initiation factor</keyword>
<dbReference type="Gene3D" id="3.90.550.10">
    <property type="entry name" value="Spore Coat Polysaccharide Biosynthesis Protein SpsA, Chain A"/>
    <property type="match status" value="1"/>
</dbReference>
<keyword evidence="5" id="KW-0648">Protein biosynthesis</keyword>
<feature type="region of interest" description="Disordered" evidence="10">
    <location>
        <begin position="236"/>
        <end position="267"/>
    </location>
</feature>
<comment type="function">
    <text evidence="8">Acts as a component of the translation initiation factor 2B (eIF2B) complex, which catalyzes the exchange of GDP for GTP on the eukaryotic initiation factor 2 (eIF2) complex gamma subunit. Its guanine nucleotide exchange factor activity is repressed when bound to eIF2 complex phosphorylated on the alpha subunit, thereby limiting the amount of methionyl-initiator methionine tRNA available to the ribosome and consequently global translation is repressed.</text>
</comment>
<evidence type="ECO:0000256" key="3">
    <source>
        <dbReference type="ARBA" id="ARBA00022490"/>
    </source>
</evidence>
<evidence type="ECO:0000256" key="4">
    <source>
        <dbReference type="ARBA" id="ARBA00022540"/>
    </source>
</evidence>
<dbReference type="InterPro" id="IPR051960">
    <property type="entry name" value="eIF2B_gamma"/>
</dbReference>
<dbReference type="EMBL" id="JBBJBU010000003">
    <property type="protein sequence ID" value="KAK7206371.1"/>
    <property type="molecule type" value="Genomic_DNA"/>
</dbReference>
<dbReference type="InterPro" id="IPR005835">
    <property type="entry name" value="NTP_transferase_dom"/>
</dbReference>
<evidence type="ECO:0000313" key="13">
    <source>
        <dbReference type="EMBL" id="KAK7206371.1"/>
    </source>
</evidence>
<dbReference type="PANTHER" id="PTHR45989:SF1">
    <property type="entry name" value="TRANSLATION INITIATION FACTOR EIF-2B SUBUNIT GAMMA"/>
    <property type="match status" value="1"/>
</dbReference>
<proteinExistence type="inferred from homology"/>
<evidence type="ECO:0000256" key="7">
    <source>
        <dbReference type="ARBA" id="ARBA00044229"/>
    </source>
</evidence>
<gene>
    <name evidence="13" type="ORF">BZA70DRAFT_288746</name>
</gene>
<dbReference type="Proteomes" id="UP001498771">
    <property type="component" value="Unassembled WGS sequence"/>
</dbReference>
<dbReference type="Pfam" id="PF25084">
    <property type="entry name" value="LbH_EIF2B"/>
    <property type="match status" value="1"/>
</dbReference>
<dbReference type="GeneID" id="90039578"/>
<name>A0ABR1F965_9ASCO</name>
<dbReference type="Gene3D" id="2.160.10.10">
    <property type="entry name" value="Hexapeptide repeat proteins"/>
    <property type="match status" value="1"/>
</dbReference>
<dbReference type="InterPro" id="IPR029044">
    <property type="entry name" value="Nucleotide-diphossugar_trans"/>
</dbReference>
<feature type="region of interest" description="Disordered" evidence="10">
    <location>
        <begin position="445"/>
        <end position="497"/>
    </location>
</feature>
<comment type="subunit">
    <text evidence="9">Component of the translation initiation factor 2B (eIF2B) complex which is a heterodecamer of two sets of five different subunits: alpha, beta, gamma, delta and epsilon. Subunits alpha, beta and delta comprise a regulatory subcomplex and subunits epsilon and gamma comprise a catalytic subcomplex. Within the complex, the hexameric regulatory complex resides at the center, with the two heterodimeric catalytic subcomplexes bound on opposite sides.</text>
</comment>
<evidence type="ECO:0000256" key="9">
    <source>
        <dbReference type="ARBA" id="ARBA00046432"/>
    </source>
</evidence>
<dbReference type="GO" id="GO:0016740">
    <property type="term" value="F:transferase activity"/>
    <property type="evidence" value="ECO:0007669"/>
    <property type="project" value="UniProtKB-KW"/>
</dbReference>
<feature type="domain" description="Nucleotidyl transferase" evidence="11">
    <location>
        <begin position="5"/>
        <end position="131"/>
    </location>
</feature>
<dbReference type="Pfam" id="PF00483">
    <property type="entry name" value="NTP_transferase"/>
    <property type="match status" value="1"/>
</dbReference>
<protein>
    <recommendedName>
        <fullName evidence="6">Translation initiation factor eIF2B subunit gamma</fullName>
    </recommendedName>
    <alternativeName>
        <fullName evidence="7">eIF2B GDP-GTP exchange factor subunit gamma</fullName>
    </alternativeName>
</protein>
<feature type="compositionally biased region" description="Low complexity" evidence="10">
    <location>
        <begin position="236"/>
        <end position="262"/>
    </location>
</feature>
<dbReference type="SUPFAM" id="SSF53448">
    <property type="entry name" value="Nucleotide-diphospho-sugar transferases"/>
    <property type="match status" value="1"/>
</dbReference>
<reference evidence="13 14" key="1">
    <citation type="submission" date="2024-03" db="EMBL/GenBank/DDBJ databases">
        <title>Genome-scale model development and genomic sequencing of the oleaginous clade Lipomyces.</title>
        <authorList>
            <consortium name="Lawrence Berkeley National Laboratory"/>
            <person name="Czajka J.J."/>
            <person name="Han Y."/>
            <person name="Kim J."/>
            <person name="Mondo S.J."/>
            <person name="Hofstad B.A."/>
            <person name="Robles A."/>
            <person name="Haridas S."/>
            <person name="Riley R."/>
            <person name="LaButti K."/>
            <person name="Pangilinan J."/>
            <person name="Andreopoulos W."/>
            <person name="Lipzen A."/>
            <person name="Yan J."/>
            <person name="Wang M."/>
            <person name="Ng V."/>
            <person name="Grigoriev I.V."/>
            <person name="Spatafora J.W."/>
            <person name="Magnuson J.K."/>
            <person name="Baker S.E."/>
            <person name="Pomraning K.R."/>
        </authorList>
    </citation>
    <scope>NUCLEOTIDE SEQUENCE [LARGE SCALE GENOMIC DNA]</scope>
    <source>
        <strain evidence="13 14">Phaff 52-87</strain>
    </source>
</reference>
<sequence>MEFQAIILCGPGTELAPLVSPYMTKALLPIANRPMLYYSLEWCHRAGISSAIVVSSSAAEQAISQYIKLEYNSTQKAGMKIEVVPVDGETAFIIRSLKDKIKHDFILLPCDFVTDLPPQTVVDMHRNQPVKTIGSGIWYKNTLDSIDKKTLKPNLTIHTPLGKPHPRLLDVYPRPKGSDPLTVRMSMLWEHPQATISTTVLEAFIYLFSRRVLDDDGDLSSSATLAAAAATTTTTTAAASASPTATSTSTSASTDQSSSAPTNPADLPKWKKSWTALVRDIARDSWRHRDSSSRGTVGFYVVPADYSFLRCKSVSAYFEANRLVLKQTAYTPPPSTATAKGAVIGRDSLIGIGTEMDEKTNVKRSIVGADCKFGRECRITGCVIMDGVTVGNGVHLDNCIIANGVSVEDKVRLSGCTVEGRYIVSMGTQSKNEVLRGYSAEGLLDSDSDAIESYDSDEDSDEDEDESDDDGEINESELEQSEGEGIEYDDDDFFDRG</sequence>
<evidence type="ECO:0000256" key="5">
    <source>
        <dbReference type="ARBA" id="ARBA00022917"/>
    </source>
</evidence>
<comment type="caution">
    <text evidence="13">The sequence shown here is derived from an EMBL/GenBank/DDBJ whole genome shotgun (WGS) entry which is preliminary data.</text>
</comment>
<keyword evidence="13" id="KW-0808">Transferase</keyword>
<keyword evidence="3" id="KW-0963">Cytoplasm</keyword>
<dbReference type="PANTHER" id="PTHR45989">
    <property type="entry name" value="TRANSLATION INITIATION FACTOR EIF-2B SUBUNIT GAMMA"/>
    <property type="match status" value="1"/>
</dbReference>
<accession>A0ABR1F965</accession>
<dbReference type="CDD" id="cd04652">
    <property type="entry name" value="LbH_eIF2B_gamma_C"/>
    <property type="match status" value="1"/>
</dbReference>
<comment type="subcellular location">
    <subcellularLocation>
        <location evidence="1">Cytoplasm</location>
        <location evidence="1">Cytosol</location>
    </subcellularLocation>
</comment>
<evidence type="ECO:0000313" key="14">
    <source>
        <dbReference type="Proteomes" id="UP001498771"/>
    </source>
</evidence>
<evidence type="ECO:0000256" key="8">
    <source>
        <dbReference type="ARBA" id="ARBA00045373"/>
    </source>
</evidence>
<comment type="similarity">
    <text evidence="2">Belongs to the eIF-2B gamma/epsilon subunits family.</text>
</comment>
<evidence type="ECO:0000256" key="1">
    <source>
        <dbReference type="ARBA" id="ARBA00004514"/>
    </source>
</evidence>
<evidence type="ECO:0000259" key="12">
    <source>
        <dbReference type="Pfam" id="PF25084"/>
    </source>
</evidence>
<evidence type="ECO:0000256" key="2">
    <source>
        <dbReference type="ARBA" id="ARBA00007878"/>
    </source>
</evidence>
<evidence type="ECO:0000259" key="11">
    <source>
        <dbReference type="Pfam" id="PF00483"/>
    </source>
</evidence>
<dbReference type="InterPro" id="IPR056764">
    <property type="entry name" value="LbH_EIF2B3/5"/>
</dbReference>